<evidence type="ECO:0000313" key="1">
    <source>
        <dbReference type="EMBL" id="KGF71523.1"/>
    </source>
</evidence>
<keyword evidence="2" id="KW-1185">Reference proteome</keyword>
<organism evidence="1 2">
    <name type="scientific">Neosynechococcus sphagnicola sy1</name>
    <dbReference type="NCBI Taxonomy" id="1497020"/>
    <lineage>
        <taxon>Bacteria</taxon>
        <taxon>Bacillati</taxon>
        <taxon>Cyanobacteriota</taxon>
        <taxon>Cyanophyceae</taxon>
        <taxon>Neosynechococcales</taxon>
        <taxon>Neosynechococcaceae</taxon>
        <taxon>Neosynechococcus</taxon>
    </lineage>
</organism>
<dbReference type="STRING" id="1497020.DO97_17785"/>
<dbReference type="Proteomes" id="UP000030170">
    <property type="component" value="Unassembled WGS sequence"/>
</dbReference>
<protein>
    <submittedName>
        <fullName evidence="1">Uncharacterized protein</fullName>
    </submittedName>
</protein>
<evidence type="ECO:0000313" key="2">
    <source>
        <dbReference type="Proteomes" id="UP000030170"/>
    </source>
</evidence>
<sequence length="62" mass="7021">MDFAEVKAIADRVLGDNKVTKKEWAELDAAIDADGIFSEAELQLIQDILKMYSRGEIEFEDD</sequence>
<proteinExistence type="predicted"/>
<gene>
    <name evidence="1" type="ORF">DO97_17785</name>
</gene>
<dbReference type="AlphaFoldDB" id="A0A098TL01"/>
<reference evidence="1 2" key="1">
    <citation type="journal article" date="2014" name="Mol. Ecol.">
        <title>Evolution of Synechococcus.</title>
        <authorList>
            <person name="Dvorak P."/>
            <person name="Casamatta D."/>
            <person name="Hasler P."/>
            <person name="Poulickova A."/>
            <person name="Ondrej V."/>
            <person name="Sanges R."/>
        </authorList>
    </citation>
    <scope>NUCLEOTIDE SEQUENCE [LARGE SCALE GENOMIC DNA]</scope>
    <source>
        <strain evidence="1 2">CAUP A 1101</strain>
    </source>
</reference>
<comment type="caution">
    <text evidence="1">The sequence shown here is derived from an EMBL/GenBank/DDBJ whole genome shotgun (WGS) entry which is preliminary data.</text>
</comment>
<dbReference type="EMBL" id="JJML01000067">
    <property type="protein sequence ID" value="KGF71523.1"/>
    <property type="molecule type" value="Genomic_DNA"/>
</dbReference>
<accession>A0A098TL01</accession>
<dbReference type="RefSeq" id="WP_036536493.1">
    <property type="nucleotide sequence ID" value="NZ_JJML01000067.1"/>
</dbReference>
<name>A0A098TL01_9CYAN</name>